<dbReference type="PROSITE" id="PS51352">
    <property type="entry name" value="THIOREDOXIN_2"/>
    <property type="match status" value="1"/>
</dbReference>
<reference evidence="2" key="1">
    <citation type="submission" date="2019-03" db="EMBL/GenBank/DDBJ databases">
        <title>Lake Tanganyika Metagenome-Assembled Genomes (MAGs).</title>
        <authorList>
            <person name="Tran P."/>
        </authorList>
    </citation>
    <scope>NUCLEOTIDE SEQUENCE</scope>
    <source>
        <strain evidence="2">M_DeepCast_400m_m2_100</strain>
    </source>
</reference>
<dbReference type="InterPro" id="IPR036249">
    <property type="entry name" value="Thioredoxin-like_sf"/>
</dbReference>
<comment type="caution">
    <text evidence="2">The sequence shown here is derived from an EMBL/GenBank/DDBJ whole genome shotgun (WGS) entry which is preliminary data.</text>
</comment>
<dbReference type="PANTHER" id="PTHR45663:SF11">
    <property type="entry name" value="GEO12009P1"/>
    <property type="match status" value="1"/>
</dbReference>
<dbReference type="Gene3D" id="3.40.30.10">
    <property type="entry name" value="Glutaredoxin"/>
    <property type="match status" value="1"/>
</dbReference>
<evidence type="ECO:0000259" key="1">
    <source>
        <dbReference type="PROSITE" id="PS51352"/>
    </source>
</evidence>
<organism evidence="2 3">
    <name type="scientific">Eiseniibacteriota bacterium</name>
    <dbReference type="NCBI Taxonomy" id="2212470"/>
    <lineage>
        <taxon>Bacteria</taxon>
        <taxon>Candidatus Eiseniibacteriota</taxon>
    </lineage>
</organism>
<evidence type="ECO:0000313" key="3">
    <source>
        <dbReference type="Proteomes" id="UP000748308"/>
    </source>
</evidence>
<dbReference type="CDD" id="cd02947">
    <property type="entry name" value="TRX_family"/>
    <property type="match status" value="1"/>
</dbReference>
<dbReference type="EMBL" id="VGIY01000035">
    <property type="protein sequence ID" value="MBM3316716.1"/>
    <property type="molecule type" value="Genomic_DNA"/>
</dbReference>
<evidence type="ECO:0000313" key="2">
    <source>
        <dbReference type="EMBL" id="MBM3316716.1"/>
    </source>
</evidence>
<dbReference type="Proteomes" id="UP000748308">
    <property type="component" value="Unassembled WGS sequence"/>
</dbReference>
<dbReference type="SUPFAM" id="SSF52833">
    <property type="entry name" value="Thioredoxin-like"/>
    <property type="match status" value="1"/>
</dbReference>
<dbReference type="GO" id="GO:0005829">
    <property type="term" value="C:cytosol"/>
    <property type="evidence" value="ECO:0007669"/>
    <property type="project" value="TreeGrafter"/>
</dbReference>
<gene>
    <name evidence="2" type="ORF">FJY75_02580</name>
</gene>
<sequence>MIYLKESASPGAVQSVSREASAAVAIPEQGAAVPVEQFLASDAPGSSGPEAQAGRAGELPAAAGGVGLPRLVDLGSRGCIPCKTMAPILEDLTKEYQGRMVVEFIDVQLRREEALGYGIRMIPTQIFIDAAGRELARHEGFMSKEAILNKWKELGVDLDAARPKG</sequence>
<dbReference type="GO" id="GO:0045454">
    <property type="term" value="P:cell redox homeostasis"/>
    <property type="evidence" value="ECO:0007669"/>
    <property type="project" value="TreeGrafter"/>
</dbReference>
<accession>A0A937X6S7</accession>
<feature type="domain" description="Thioredoxin" evidence="1">
    <location>
        <begin position="29"/>
        <end position="156"/>
    </location>
</feature>
<dbReference type="PANTHER" id="PTHR45663">
    <property type="entry name" value="GEO12009P1"/>
    <property type="match status" value="1"/>
</dbReference>
<dbReference type="AlphaFoldDB" id="A0A937X6S7"/>
<dbReference type="InterPro" id="IPR013766">
    <property type="entry name" value="Thioredoxin_domain"/>
</dbReference>
<protein>
    <submittedName>
        <fullName evidence="2">Thioredoxin family protein</fullName>
    </submittedName>
</protein>
<dbReference type="Pfam" id="PF00085">
    <property type="entry name" value="Thioredoxin"/>
    <property type="match status" value="1"/>
</dbReference>
<proteinExistence type="predicted"/>
<name>A0A937X6S7_UNCEI</name>
<dbReference type="GO" id="GO:0015035">
    <property type="term" value="F:protein-disulfide reductase activity"/>
    <property type="evidence" value="ECO:0007669"/>
    <property type="project" value="TreeGrafter"/>
</dbReference>